<evidence type="ECO:0000256" key="6">
    <source>
        <dbReference type="ARBA" id="ARBA00051963"/>
    </source>
</evidence>
<reference evidence="9 10" key="1">
    <citation type="journal article" date="2014" name="Nat. Genet.">
        <title>Whole-genome sequence of a flatfish provides insights into ZW sex chromosome evolution and adaptation to a benthic lifestyle.</title>
        <authorList>
            <person name="Chen S."/>
            <person name="Zhang G."/>
            <person name="Shao C."/>
            <person name="Huang Q."/>
            <person name="Liu G."/>
            <person name="Zhang P."/>
            <person name="Song W."/>
            <person name="An N."/>
            <person name="Chalopin D."/>
            <person name="Volff J.N."/>
            <person name="Hong Y."/>
            <person name="Li Q."/>
            <person name="Sha Z."/>
            <person name="Zhou H."/>
            <person name="Xie M."/>
            <person name="Yu Q."/>
            <person name="Liu Y."/>
            <person name="Xiang H."/>
            <person name="Wang N."/>
            <person name="Wu K."/>
            <person name="Yang C."/>
            <person name="Zhou Q."/>
            <person name="Liao X."/>
            <person name="Yang L."/>
            <person name="Hu Q."/>
            <person name="Zhang J."/>
            <person name="Meng L."/>
            <person name="Jin L."/>
            <person name="Tian Y."/>
            <person name="Lian J."/>
            <person name="Yang J."/>
            <person name="Miao G."/>
            <person name="Liu S."/>
            <person name="Liang Z."/>
            <person name="Yan F."/>
            <person name="Li Y."/>
            <person name="Sun B."/>
            <person name="Zhang H."/>
            <person name="Zhang J."/>
            <person name="Zhu Y."/>
            <person name="Du M."/>
            <person name="Zhao Y."/>
            <person name="Schartl M."/>
            <person name="Tang Q."/>
            <person name="Wang J."/>
        </authorList>
    </citation>
    <scope>NUCLEOTIDE SEQUENCE</scope>
</reference>
<keyword evidence="5" id="KW-0067">ATP-binding</keyword>
<dbReference type="GO" id="GO:0046854">
    <property type="term" value="P:phosphatidylinositol phosphate biosynthetic process"/>
    <property type="evidence" value="ECO:0007669"/>
    <property type="project" value="TreeGrafter"/>
</dbReference>
<evidence type="ECO:0000256" key="5">
    <source>
        <dbReference type="ARBA" id="ARBA00022840"/>
    </source>
</evidence>
<dbReference type="GO" id="GO:0005737">
    <property type="term" value="C:cytoplasm"/>
    <property type="evidence" value="ECO:0007669"/>
    <property type="project" value="TreeGrafter"/>
</dbReference>
<dbReference type="InterPro" id="IPR005522">
    <property type="entry name" value="IPK"/>
</dbReference>
<dbReference type="CTD" id="3706"/>
<dbReference type="AlphaFoldDB" id="A0A3P8UKI9"/>
<dbReference type="SUPFAM" id="SSF56104">
    <property type="entry name" value="SAICAR synthase-like"/>
    <property type="match status" value="1"/>
</dbReference>
<protein>
    <recommendedName>
        <fullName evidence="7">Kinase</fullName>
        <ecNumber evidence="7">2.7.-.-</ecNumber>
    </recommendedName>
</protein>
<feature type="compositionally biased region" description="Basic and acidic residues" evidence="8">
    <location>
        <begin position="25"/>
        <end position="35"/>
    </location>
</feature>
<dbReference type="InterPro" id="IPR038286">
    <property type="entry name" value="IPK_sf"/>
</dbReference>
<keyword evidence="4 7" id="KW-0418">Kinase</keyword>
<evidence type="ECO:0000256" key="4">
    <source>
        <dbReference type="ARBA" id="ARBA00022777"/>
    </source>
</evidence>
<dbReference type="Proteomes" id="UP000265120">
    <property type="component" value="Chromosome 1"/>
</dbReference>
<keyword evidence="3" id="KW-0547">Nucleotide-binding</keyword>
<dbReference type="Gene3D" id="3.30.470.160">
    <property type="entry name" value="Inositol polyphosphate kinase"/>
    <property type="match status" value="1"/>
</dbReference>
<dbReference type="GeneTree" id="ENSGT00940000166410"/>
<feature type="region of interest" description="Disordered" evidence="8">
    <location>
        <begin position="263"/>
        <end position="282"/>
    </location>
</feature>
<organism evidence="9 10">
    <name type="scientific">Cynoglossus semilaevis</name>
    <name type="common">Tongue sole</name>
    <dbReference type="NCBI Taxonomy" id="244447"/>
    <lineage>
        <taxon>Eukaryota</taxon>
        <taxon>Metazoa</taxon>
        <taxon>Chordata</taxon>
        <taxon>Craniata</taxon>
        <taxon>Vertebrata</taxon>
        <taxon>Euteleostomi</taxon>
        <taxon>Actinopterygii</taxon>
        <taxon>Neopterygii</taxon>
        <taxon>Teleostei</taxon>
        <taxon>Neoteleostei</taxon>
        <taxon>Acanthomorphata</taxon>
        <taxon>Carangaria</taxon>
        <taxon>Pleuronectiformes</taxon>
        <taxon>Pleuronectoidei</taxon>
        <taxon>Cynoglossidae</taxon>
        <taxon>Cynoglossinae</taxon>
        <taxon>Cynoglossus</taxon>
    </lineage>
</organism>
<evidence type="ECO:0000313" key="9">
    <source>
        <dbReference type="Ensembl" id="ENSCSEP00000002907.1"/>
    </source>
</evidence>
<dbReference type="GO" id="GO:0005634">
    <property type="term" value="C:nucleus"/>
    <property type="evidence" value="ECO:0007669"/>
    <property type="project" value="TreeGrafter"/>
</dbReference>
<dbReference type="RefSeq" id="XP_008306534.1">
    <property type="nucleotide sequence ID" value="XM_008308312.3"/>
</dbReference>
<reference evidence="9" key="3">
    <citation type="submission" date="2025-09" db="UniProtKB">
        <authorList>
            <consortium name="Ensembl"/>
        </authorList>
    </citation>
    <scope>IDENTIFICATION</scope>
</reference>
<evidence type="ECO:0000256" key="1">
    <source>
        <dbReference type="ARBA" id="ARBA00007374"/>
    </source>
</evidence>
<dbReference type="STRING" id="244447.ENSCSEP00000002907"/>
<evidence type="ECO:0000313" key="10">
    <source>
        <dbReference type="Proteomes" id="UP000265120"/>
    </source>
</evidence>
<proteinExistence type="inferred from homology"/>
<dbReference type="GO" id="GO:0032958">
    <property type="term" value="P:inositol phosphate biosynthetic process"/>
    <property type="evidence" value="ECO:0007669"/>
    <property type="project" value="InterPro"/>
</dbReference>
<feature type="region of interest" description="Disordered" evidence="8">
    <location>
        <begin position="64"/>
        <end position="114"/>
    </location>
</feature>
<comment type="catalytic activity">
    <reaction evidence="6">
        <text>1D-myo-inositol 1,4,5-trisphosphate + ATP = 1D-myo-inositol 1,3,4,5-tetrakisphosphate + ADP + H(+)</text>
        <dbReference type="Rhea" id="RHEA:11020"/>
        <dbReference type="ChEBI" id="CHEBI:15378"/>
        <dbReference type="ChEBI" id="CHEBI:30616"/>
        <dbReference type="ChEBI" id="CHEBI:57895"/>
        <dbReference type="ChEBI" id="CHEBI:203600"/>
        <dbReference type="ChEBI" id="CHEBI:456216"/>
        <dbReference type="EC" id="2.7.1.127"/>
    </reaction>
    <physiologicalReaction direction="left-to-right" evidence="6">
        <dbReference type="Rhea" id="RHEA:11021"/>
    </physiologicalReaction>
</comment>
<evidence type="ECO:0000256" key="7">
    <source>
        <dbReference type="RuleBase" id="RU363090"/>
    </source>
</evidence>
<sequence length="450" mass="51106">MPKEQRRRTSKDLGVSAGTALNEWPRSERRTDSQRSAHICNELLQKAAQVSPIVMDALRVPQVTITPEGGGTSREMQQEDWGGEVDGSLRRKLSNSSISSTGSSAVESEDDLLSDNESKSKGIVTLEHLVDPGETKPWWKLKTVVHWPFSATQRRKLNWVQLAGHKGNFKAADEGTILKKFSENEMQCFEKLKEDALLPFVPGYHGVVEKDEDYYLHMTDLLVNFDHPNVMDCKMGVRTYLEEELVRARERPKPREDLYRKMTEVDSAGPTPQEHSQQGVTKPRYMQWRETMSSTNTLGFRIEGIKKYDGTCRTDFKKTRSKQDVIQVFTDFVEGNVNVIKSYLSRLSEIRRALKASEFFKRHEVIGSSLLFIHDHTGAADVWMIDFGKTTALPEGQVLNHNIPWQEGNREDGYLWGLHNLISTLESVSSDGYGQDTKENTETPTEPVGQ</sequence>
<keyword evidence="10" id="KW-1185">Reference proteome</keyword>
<dbReference type="KEGG" id="csem:103377479"/>
<dbReference type="EC" id="2.7.-.-" evidence="7"/>
<keyword evidence="2 7" id="KW-0808">Transferase</keyword>
<dbReference type="GeneID" id="103377479"/>
<feature type="region of interest" description="Disordered" evidence="8">
    <location>
        <begin position="429"/>
        <end position="450"/>
    </location>
</feature>
<evidence type="ECO:0000256" key="3">
    <source>
        <dbReference type="ARBA" id="ARBA00022741"/>
    </source>
</evidence>
<dbReference type="PANTHER" id="PTHR12400">
    <property type="entry name" value="INOSITOL POLYPHOSPHATE KINASE"/>
    <property type="match status" value="1"/>
</dbReference>
<dbReference type="GO" id="GO:0000828">
    <property type="term" value="F:inositol hexakisphosphate kinase activity"/>
    <property type="evidence" value="ECO:0007669"/>
    <property type="project" value="TreeGrafter"/>
</dbReference>
<dbReference type="Ensembl" id="ENSCSET00000002951.1">
    <property type="protein sequence ID" value="ENSCSEP00000002907.1"/>
    <property type="gene ID" value="ENSCSEG00000001914.1"/>
</dbReference>
<dbReference type="PANTHER" id="PTHR12400:SF55">
    <property type="entry name" value="INOSITOL-TRISPHOSPHATE 3-KINASE A"/>
    <property type="match status" value="1"/>
</dbReference>
<dbReference type="GO" id="GO:0008440">
    <property type="term" value="F:inositol-1,4,5-trisphosphate 3-kinase activity"/>
    <property type="evidence" value="ECO:0007669"/>
    <property type="project" value="UniProtKB-EC"/>
</dbReference>
<evidence type="ECO:0000256" key="2">
    <source>
        <dbReference type="ARBA" id="ARBA00022679"/>
    </source>
</evidence>
<dbReference type="OMA" id="FRIEGTK"/>
<dbReference type="InParanoid" id="A0A3P8UKI9"/>
<comment type="similarity">
    <text evidence="1 7">Belongs to the inositol phosphokinase (IPK) family.</text>
</comment>
<reference evidence="9" key="2">
    <citation type="submission" date="2025-08" db="UniProtKB">
        <authorList>
            <consortium name="Ensembl"/>
        </authorList>
    </citation>
    <scope>IDENTIFICATION</scope>
</reference>
<evidence type="ECO:0000256" key="8">
    <source>
        <dbReference type="SAM" id="MobiDB-lite"/>
    </source>
</evidence>
<name>A0A3P8UKI9_CYNSE</name>
<dbReference type="OrthoDB" id="338650at2759"/>
<feature type="region of interest" description="Disordered" evidence="8">
    <location>
        <begin position="1"/>
        <end position="35"/>
    </location>
</feature>
<feature type="compositionally biased region" description="Low complexity" evidence="8">
    <location>
        <begin position="94"/>
        <end position="106"/>
    </location>
</feature>
<dbReference type="Pfam" id="PF03770">
    <property type="entry name" value="IPK"/>
    <property type="match status" value="1"/>
</dbReference>
<accession>A0A3P8UKI9</accession>
<dbReference type="GO" id="GO:0005524">
    <property type="term" value="F:ATP binding"/>
    <property type="evidence" value="ECO:0007669"/>
    <property type="project" value="UniProtKB-KW"/>
</dbReference>
<dbReference type="FunCoup" id="A0A3P8UKI9">
    <property type="interactions" value="399"/>
</dbReference>
<dbReference type="FunFam" id="3.30.470.160:FF:000001">
    <property type="entry name" value="Kinase"/>
    <property type="match status" value="1"/>
</dbReference>